<dbReference type="eggNOG" id="COG0491">
    <property type="taxonomic scope" value="Bacteria"/>
</dbReference>
<dbReference type="SUPFAM" id="SSF56281">
    <property type="entry name" value="Metallo-hydrolase/oxidoreductase"/>
    <property type="match status" value="1"/>
</dbReference>
<dbReference type="GO" id="GO:0016787">
    <property type="term" value="F:hydrolase activity"/>
    <property type="evidence" value="ECO:0007669"/>
    <property type="project" value="UniProtKB-KW"/>
</dbReference>
<dbReference type="STRING" id="316067.Geob_1942"/>
<dbReference type="OrthoDB" id="9802991at2"/>
<dbReference type="Proteomes" id="UP000007721">
    <property type="component" value="Chromosome"/>
</dbReference>
<accession>B9M833</accession>
<dbReference type="EMBL" id="CP001390">
    <property type="protein sequence ID" value="ACM20299.1"/>
    <property type="molecule type" value="Genomic_DNA"/>
</dbReference>
<comment type="similarity">
    <text evidence="1">Belongs to the metallo-beta-lactamase superfamily. Class-B beta-lactamase family.</text>
</comment>
<dbReference type="PANTHER" id="PTHR42951">
    <property type="entry name" value="METALLO-BETA-LACTAMASE DOMAIN-CONTAINING"/>
    <property type="match status" value="1"/>
</dbReference>
<keyword evidence="4" id="KW-1185">Reference proteome</keyword>
<evidence type="ECO:0000313" key="4">
    <source>
        <dbReference type="Proteomes" id="UP000007721"/>
    </source>
</evidence>
<proteinExistence type="inferred from homology"/>
<evidence type="ECO:0000259" key="2">
    <source>
        <dbReference type="SMART" id="SM00849"/>
    </source>
</evidence>
<dbReference type="RefSeq" id="WP_012647028.1">
    <property type="nucleotide sequence ID" value="NC_011979.1"/>
</dbReference>
<dbReference type="PANTHER" id="PTHR42951:SF4">
    <property type="entry name" value="ACYL-COENZYME A THIOESTERASE MBLAC2"/>
    <property type="match status" value="1"/>
</dbReference>
<evidence type="ECO:0000256" key="1">
    <source>
        <dbReference type="ARBA" id="ARBA00005250"/>
    </source>
</evidence>
<dbReference type="Gene3D" id="3.60.15.10">
    <property type="entry name" value="Ribonuclease Z/Hydroxyacylglutathione hydrolase-like"/>
    <property type="match status" value="1"/>
</dbReference>
<name>B9M833_GEODF</name>
<gene>
    <name evidence="3" type="ordered locus">Geob_1942</name>
</gene>
<dbReference type="HOGENOM" id="CLU_030571_0_0_7"/>
<dbReference type="Pfam" id="PF00753">
    <property type="entry name" value="Lactamase_B"/>
    <property type="match status" value="1"/>
</dbReference>
<dbReference type="InterPro" id="IPR001279">
    <property type="entry name" value="Metallo-B-lactamas"/>
</dbReference>
<dbReference type="GO" id="GO:0017001">
    <property type="term" value="P:antibiotic catabolic process"/>
    <property type="evidence" value="ECO:0007669"/>
    <property type="project" value="UniProtKB-ARBA"/>
</dbReference>
<dbReference type="KEGG" id="geo:Geob_1942"/>
<dbReference type="InterPro" id="IPR036866">
    <property type="entry name" value="RibonucZ/Hydroxyglut_hydro"/>
</dbReference>
<dbReference type="AlphaFoldDB" id="B9M833"/>
<evidence type="ECO:0000313" key="3">
    <source>
        <dbReference type="EMBL" id="ACM20299.1"/>
    </source>
</evidence>
<sequence>MTNSWFTIECINRRTTAISEYGHWEQGHSYLFEGSRKAALIDTGLGIGRISDVVRKLTQLQIVVLTTHCHWDHIGGHGEFDELAIHEDDQGWLEHGLPISSQEILSNLFKEPFSQKLPRCFDPYNYHPFVGKPRHVLHDNDVINLGDRQLKILHTPGHSPGHICVFEEETGYLCTGDLLYEGTVYASYPSTDPWKLHDSIKRIDSIEHVSRLLPGHKRLDIQRSFLSKARVALDKLADAEFVKHGTGIHECGDISFIF</sequence>
<organism evidence="3 4">
    <name type="scientific">Geotalea daltonii (strain DSM 22248 / JCM 15807 / FRC-32)</name>
    <name type="common">Geobacter daltonii</name>
    <dbReference type="NCBI Taxonomy" id="316067"/>
    <lineage>
        <taxon>Bacteria</taxon>
        <taxon>Pseudomonadati</taxon>
        <taxon>Thermodesulfobacteriota</taxon>
        <taxon>Desulfuromonadia</taxon>
        <taxon>Geobacterales</taxon>
        <taxon>Geobacteraceae</taxon>
        <taxon>Geotalea</taxon>
    </lineage>
</organism>
<dbReference type="SMART" id="SM00849">
    <property type="entry name" value="Lactamase_B"/>
    <property type="match status" value="1"/>
</dbReference>
<keyword evidence="3" id="KW-0378">Hydrolase</keyword>
<protein>
    <submittedName>
        <fullName evidence="3">Metal-dependent hydrolase, beta-lactamase superfamily</fullName>
    </submittedName>
</protein>
<reference evidence="3 4" key="1">
    <citation type="submission" date="2009-01" db="EMBL/GenBank/DDBJ databases">
        <title>Complete sequence of Geobacter sp. FRC-32.</title>
        <authorList>
            <consortium name="US DOE Joint Genome Institute"/>
            <person name="Lucas S."/>
            <person name="Copeland A."/>
            <person name="Lapidus A."/>
            <person name="Glavina del Rio T."/>
            <person name="Dalin E."/>
            <person name="Tice H."/>
            <person name="Bruce D."/>
            <person name="Goodwin L."/>
            <person name="Pitluck S."/>
            <person name="Saunders E."/>
            <person name="Brettin T."/>
            <person name="Detter J.C."/>
            <person name="Han C."/>
            <person name="Larimer F."/>
            <person name="Land M."/>
            <person name="Hauser L."/>
            <person name="Kyrpides N."/>
            <person name="Ovchinnikova G."/>
            <person name="Kostka J."/>
            <person name="Richardson P."/>
        </authorList>
    </citation>
    <scope>NUCLEOTIDE SEQUENCE [LARGE SCALE GENOMIC DNA]</scope>
    <source>
        <strain evidence="4">DSM 22248 / JCM 15807 / FRC-32</strain>
    </source>
</reference>
<feature type="domain" description="Metallo-beta-lactamase" evidence="2">
    <location>
        <begin position="26"/>
        <end position="216"/>
    </location>
</feature>
<dbReference type="InterPro" id="IPR050855">
    <property type="entry name" value="NDM-1-like"/>
</dbReference>